<organism evidence="1 2">
    <name type="scientific">Orientia chuto str. Dubai</name>
    <dbReference type="NCBI Taxonomy" id="1359168"/>
    <lineage>
        <taxon>Bacteria</taxon>
        <taxon>Pseudomonadati</taxon>
        <taxon>Pseudomonadota</taxon>
        <taxon>Alphaproteobacteria</taxon>
        <taxon>Rickettsiales</taxon>
        <taxon>Rickettsiaceae</taxon>
        <taxon>Rickettsieae</taxon>
        <taxon>Orientia</taxon>
    </lineage>
</organism>
<dbReference type="EMBL" id="LANP01000006">
    <property type="protein sequence ID" value="KJV56758.1"/>
    <property type="molecule type" value="Genomic_DNA"/>
</dbReference>
<protein>
    <submittedName>
        <fullName evidence="1">Uncharacterized protein</fullName>
    </submittedName>
</protein>
<name>A0A0F3MLV8_9RICK</name>
<dbReference type="PATRIC" id="fig|1359168.3.peg.1096"/>
<evidence type="ECO:0000313" key="2">
    <source>
        <dbReference type="Proteomes" id="UP000033616"/>
    </source>
</evidence>
<dbReference type="Proteomes" id="UP000033616">
    <property type="component" value="Unassembled WGS sequence"/>
</dbReference>
<proteinExistence type="predicted"/>
<sequence length="44" mass="5362">MVCYLMIRLFKTRITSQSLQLRIEVDIWYIETVFSVLKGYFDLE</sequence>
<dbReference type="AlphaFoldDB" id="A0A0F3MLV8"/>
<accession>A0A0F3MLV8</accession>
<evidence type="ECO:0000313" key="1">
    <source>
        <dbReference type="EMBL" id="KJV56758.1"/>
    </source>
</evidence>
<reference evidence="1 2" key="1">
    <citation type="submission" date="2015-02" db="EMBL/GenBank/DDBJ databases">
        <title>Genome Sequencing of Rickettsiales.</title>
        <authorList>
            <person name="Daugherty S.C."/>
            <person name="Su Q."/>
            <person name="Abolude K."/>
            <person name="Beier-Sexton M."/>
            <person name="Carlyon J.A."/>
            <person name="Carter R."/>
            <person name="Day N.P."/>
            <person name="Dumler S.J."/>
            <person name="Dyachenko V."/>
            <person name="Godinez A."/>
            <person name="Kurtti T.J."/>
            <person name="Lichay M."/>
            <person name="Mullins K.E."/>
            <person name="Ott S."/>
            <person name="Pappas-Brown V."/>
            <person name="Paris D.H."/>
            <person name="Patel P."/>
            <person name="Richards A.L."/>
            <person name="Sadzewicz L."/>
            <person name="Sears K."/>
            <person name="Seidman D."/>
            <person name="Sengamalay N."/>
            <person name="Stenos J."/>
            <person name="Tallon L.J."/>
            <person name="Vincent G."/>
            <person name="Fraser C.M."/>
            <person name="Munderloh U."/>
            <person name="Dunning-Hotopp J.C."/>
        </authorList>
    </citation>
    <scope>NUCLEOTIDE SEQUENCE [LARGE SCALE GENOMIC DNA]</scope>
    <source>
        <strain evidence="1 2">Fuller</strain>
    </source>
</reference>
<gene>
    <name evidence="1" type="ORF">OCHUTO_0339</name>
</gene>
<keyword evidence="2" id="KW-1185">Reference proteome</keyword>
<comment type="caution">
    <text evidence="1">The sequence shown here is derived from an EMBL/GenBank/DDBJ whole genome shotgun (WGS) entry which is preliminary data.</text>
</comment>